<dbReference type="SUPFAM" id="SSF54001">
    <property type="entry name" value="Cysteine proteinases"/>
    <property type="match status" value="1"/>
</dbReference>
<dbReference type="AlphaFoldDB" id="H3HDN3"/>
<dbReference type="STRING" id="164328.H3HDN3"/>
<evidence type="ECO:0000259" key="3">
    <source>
        <dbReference type="PROSITE" id="PS50203"/>
    </source>
</evidence>
<dbReference type="PROSITE" id="PS50203">
    <property type="entry name" value="CALPAIN_CAT"/>
    <property type="match status" value="1"/>
</dbReference>
<dbReference type="Proteomes" id="UP000005238">
    <property type="component" value="Unassembled WGS sequence"/>
</dbReference>
<dbReference type="EnsemblProtists" id="Phyra96298">
    <property type="protein sequence ID" value="Phyra96298"/>
    <property type="gene ID" value="Phyra96298"/>
</dbReference>
<dbReference type="PANTHER" id="PTHR46298:SF1">
    <property type="entry name" value="ANDROGLOBIN"/>
    <property type="match status" value="1"/>
</dbReference>
<dbReference type="PANTHER" id="PTHR46298">
    <property type="entry name" value="ANDROGLOBIN"/>
    <property type="match status" value="1"/>
</dbReference>
<sequence>MPPKKLPSKLTPQGSALNPPPTARTYRQPLPAPNLPPTDSIPPLWTPNALPTEVFPEWTDPAALPIEHWGTAEEPYEDPLAPENLVVPQEVVESKGTITWKRPTATAAADHHDQPWQIPRDFQRRWSVEQTDALQAWAKEKERIQREQQNRERVYMGFEDAIAYIVNERPRDLLAEGDFDEDDLVDDGEDEDEALTSAMDVSNATSPWGVVPPPRIEVAPNSVFKPEIPHGEIIHANMASYFRVVEQLYSSNNETSDEVAQPTPFLWHAIYPQDSTGHPVYNPGGKYSVKLFVFGRWRRIDVDDKLPLDVDGNIVYLSSSMKNEIWPSLLVKALYKVIMCQNVVQTMLALTSWKVSRWEPQSCESFSENAFHQLHQYVPSAQEPEQTEETNEAPLESETVADGTSENPPTVAEITNVPATASPPTPRAIICSAGSSRVADMIFGEAVLVTGIVGEIGNTTFKDAPSYWRSLSNVHVIECDGTYPVMLPGTWNILFKQSFELNPPAREDGDTSPPELRIDLHLSEELLASSTHISIVNDATIDCAPGCFQIREGKWKLTMASDWNFAKSTTHQMKMTQFEGTYEPNKPLLCFRDMVLQLLSDGTVLNDLAAKLEVFYFGAEQHPRIGEISSKGSVRLLQLPSIPASDNAQPPADDKRGYIIQARSSRVLRGIKWRLRCWSTEDVKLQEDNTKELQYDAIRASWAEKAVDRNTNGAVSRLLYLRRLDEAEARMKQDNMTEEQIAKIKSRFEGVQAIKAKVASKAVESGNEMLLSDDQLAESKRVLLERIGAVEADKEQRRVVRALAKEERAKELKSMIRSVVEKRAVSLKKQHEQKRGLSVVHTQSA</sequence>
<dbReference type="GO" id="GO:0004198">
    <property type="term" value="F:calcium-dependent cysteine-type endopeptidase activity"/>
    <property type="evidence" value="ECO:0007669"/>
    <property type="project" value="InterPro"/>
</dbReference>
<proteinExistence type="predicted"/>
<feature type="domain" description="Calpain catalytic" evidence="3">
    <location>
        <begin position="266"/>
        <end position="337"/>
    </location>
</feature>
<evidence type="ECO:0000313" key="4">
    <source>
        <dbReference type="EnsemblProtists" id="Phyra96298"/>
    </source>
</evidence>
<dbReference type="HOGENOM" id="CLU_008460_0_0_1"/>
<dbReference type="eggNOG" id="KOG0045">
    <property type="taxonomic scope" value="Eukaryota"/>
</dbReference>
<reference evidence="4" key="2">
    <citation type="submission" date="2015-06" db="UniProtKB">
        <authorList>
            <consortium name="EnsemblProtists"/>
        </authorList>
    </citation>
    <scope>IDENTIFICATION</scope>
    <source>
        <strain evidence="4">Pr102</strain>
    </source>
</reference>
<dbReference type="InterPro" id="IPR038765">
    <property type="entry name" value="Papain-like_cys_pep_sf"/>
</dbReference>
<feature type="compositionally biased region" description="Pro residues" evidence="2">
    <location>
        <begin position="30"/>
        <end position="40"/>
    </location>
</feature>
<dbReference type="InParanoid" id="H3HDN3"/>
<feature type="region of interest" description="Disordered" evidence="2">
    <location>
        <begin position="381"/>
        <end position="420"/>
    </location>
</feature>
<evidence type="ECO:0000256" key="2">
    <source>
        <dbReference type="SAM" id="MobiDB-lite"/>
    </source>
</evidence>
<reference evidence="5" key="1">
    <citation type="journal article" date="2006" name="Science">
        <title>Phytophthora genome sequences uncover evolutionary origins and mechanisms of pathogenesis.</title>
        <authorList>
            <person name="Tyler B.M."/>
            <person name="Tripathy S."/>
            <person name="Zhang X."/>
            <person name="Dehal P."/>
            <person name="Jiang R.H."/>
            <person name="Aerts A."/>
            <person name="Arredondo F.D."/>
            <person name="Baxter L."/>
            <person name="Bensasson D."/>
            <person name="Beynon J.L."/>
            <person name="Chapman J."/>
            <person name="Damasceno C.M."/>
            <person name="Dorrance A.E."/>
            <person name="Dou D."/>
            <person name="Dickerman A.W."/>
            <person name="Dubchak I.L."/>
            <person name="Garbelotto M."/>
            <person name="Gijzen M."/>
            <person name="Gordon S.G."/>
            <person name="Govers F."/>
            <person name="Grunwald N.J."/>
            <person name="Huang W."/>
            <person name="Ivors K.L."/>
            <person name="Jones R.W."/>
            <person name="Kamoun S."/>
            <person name="Krampis K."/>
            <person name="Lamour K.H."/>
            <person name="Lee M.K."/>
            <person name="McDonald W.H."/>
            <person name="Medina M."/>
            <person name="Meijer H.J."/>
            <person name="Nordberg E.K."/>
            <person name="Maclean D.J."/>
            <person name="Ospina-Giraldo M.D."/>
            <person name="Morris P.F."/>
            <person name="Phuntumart V."/>
            <person name="Putnam N.H."/>
            <person name="Rash S."/>
            <person name="Rose J.K."/>
            <person name="Sakihama Y."/>
            <person name="Salamov A.A."/>
            <person name="Savidor A."/>
            <person name="Scheuring C.F."/>
            <person name="Smith B.M."/>
            <person name="Sobral B.W."/>
            <person name="Terry A."/>
            <person name="Torto-Alalibo T.A."/>
            <person name="Win J."/>
            <person name="Xu Z."/>
            <person name="Zhang H."/>
            <person name="Grigoriev I.V."/>
            <person name="Rokhsar D.S."/>
            <person name="Boore J.L."/>
        </authorList>
    </citation>
    <scope>NUCLEOTIDE SEQUENCE [LARGE SCALE GENOMIC DNA]</scope>
    <source>
        <strain evidence="5">Pr102</strain>
    </source>
</reference>
<organism evidence="4 5">
    <name type="scientific">Phytophthora ramorum</name>
    <name type="common">Sudden oak death agent</name>
    <dbReference type="NCBI Taxonomy" id="164328"/>
    <lineage>
        <taxon>Eukaryota</taxon>
        <taxon>Sar</taxon>
        <taxon>Stramenopiles</taxon>
        <taxon>Oomycota</taxon>
        <taxon>Peronosporomycetes</taxon>
        <taxon>Peronosporales</taxon>
        <taxon>Peronosporaceae</taxon>
        <taxon>Phytophthora</taxon>
    </lineage>
</organism>
<dbReference type="VEuPathDB" id="FungiDB:KRP23_6458"/>
<accession>H3HDN3</accession>
<protein>
    <recommendedName>
        <fullName evidence="3">Calpain catalytic domain-containing protein</fullName>
    </recommendedName>
</protein>
<dbReference type="EMBL" id="DS566067">
    <property type="status" value="NOT_ANNOTATED_CDS"/>
    <property type="molecule type" value="Genomic_DNA"/>
</dbReference>
<dbReference type="VEuPathDB" id="FungiDB:KRP22_5826"/>
<comment type="caution">
    <text evidence="1">Lacks conserved residue(s) required for the propagation of feature annotation.</text>
</comment>
<dbReference type="InterPro" id="IPR001300">
    <property type="entry name" value="Peptidase_C2_calpain_cat"/>
</dbReference>
<evidence type="ECO:0000256" key="1">
    <source>
        <dbReference type="PROSITE-ProRule" id="PRU00239"/>
    </source>
</evidence>
<dbReference type="InterPro" id="IPR053033">
    <property type="entry name" value="Androglobin-like"/>
</dbReference>
<name>H3HDN3_PHYRM</name>
<dbReference type="OMA" id="FPEWTDP"/>
<evidence type="ECO:0000313" key="5">
    <source>
        <dbReference type="Proteomes" id="UP000005238"/>
    </source>
</evidence>
<keyword evidence="5" id="KW-1185">Reference proteome</keyword>
<feature type="region of interest" description="Disordered" evidence="2">
    <location>
        <begin position="1"/>
        <end position="48"/>
    </location>
</feature>
<dbReference type="Pfam" id="PF00648">
    <property type="entry name" value="Peptidase_C2"/>
    <property type="match status" value="1"/>
</dbReference>
<dbReference type="GO" id="GO:0006508">
    <property type="term" value="P:proteolysis"/>
    <property type="evidence" value="ECO:0007669"/>
    <property type="project" value="InterPro"/>
</dbReference>